<dbReference type="GO" id="GO:0016020">
    <property type="term" value="C:membrane"/>
    <property type="evidence" value="ECO:0007669"/>
    <property type="project" value="InterPro"/>
</dbReference>
<comment type="caution">
    <text evidence="2">The sequence shown here is derived from an EMBL/GenBank/DDBJ whole genome shotgun (WGS) entry which is preliminary data.</text>
</comment>
<dbReference type="AlphaFoldDB" id="A0A8S1T013"/>
<evidence type="ECO:0000313" key="3">
    <source>
        <dbReference type="Proteomes" id="UP000689195"/>
    </source>
</evidence>
<name>A0A8S1T013_9CILI</name>
<accession>A0A8S1T013</accession>
<organism evidence="2 3">
    <name type="scientific">Paramecium pentaurelia</name>
    <dbReference type="NCBI Taxonomy" id="43138"/>
    <lineage>
        <taxon>Eukaryota</taxon>
        <taxon>Sar</taxon>
        <taxon>Alveolata</taxon>
        <taxon>Ciliophora</taxon>
        <taxon>Intramacronucleata</taxon>
        <taxon>Oligohymenophorea</taxon>
        <taxon>Peniculida</taxon>
        <taxon>Parameciidae</taxon>
        <taxon>Paramecium</taxon>
    </lineage>
</organism>
<dbReference type="EMBL" id="CAJJDO010000014">
    <property type="protein sequence ID" value="CAD8145693.1"/>
    <property type="molecule type" value="Genomic_DNA"/>
</dbReference>
<gene>
    <name evidence="2" type="ORF">PPENT_87.1.T0140377</name>
</gene>
<feature type="transmembrane region" description="Helical" evidence="1">
    <location>
        <begin position="21"/>
        <end position="40"/>
    </location>
</feature>
<reference evidence="2" key="1">
    <citation type="submission" date="2021-01" db="EMBL/GenBank/DDBJ databases">
        <authorList>
            <consortium name="Genoscope - CEA"/>
            <person name="William W."/>
        </authorList>
    </citation>
    <scope>NUCLEOTIDE SEQUENCE</scope>
</reference>
<dbReference type="Pfam" id="PF06140">
    <property type="entry name" value="Ifi-6-16"/>
    <property type="match status" value="1"/>
</dbReference>
<feature type="transmembrane region" description="Helical" evidence="1">
    <location>
        <begin position="77"/>
        <end position="93"/>
    </location>
</feature>
<dbReference type="InterPro" id="IPR009311">
    <property type="entry name" value="IFI6/IFI27-like"/>
</dbReference>
<proteinExistence type="predicted"/>
<keyword evidence="1" id="KW-0472">Membrane</keyword>
<evidence type="ECO:0000313" key="2">
    <source>
        <dbReference type="EMBL" id="CAD8145693.1"/>
    </source>
</evidence>
<keyword evidence="1" id="KW-0812">Transmembrane</keyword>
<protein>
    <submittedName>
        <fullName evidence="2">Uncharacterized protein</fullName>
    </submittedName>
</protein>
<sequence length="98" mass="10786">MQKDSLFLVIQKLPRKILKGLILGGGFCLFVLILFNYLGFTSDGPRSKSYASKLQSSYGDVPGGSIFALLQSLGQNIKPILKIGCAICVAYLIRKRFK</sequence>
<keyword evidence="3" id="KW-1185">Reference proteome</keyword>
<keyword evidence="1" id="KW-1133">Transmembrane helix</keyword>
<dbReference type="Proteomes" id="UP000689195">
    <property type="component" value="Unassembled WGS sequence"/>
</dbReference>
<evidence type="ECO:0000256" key="1">
    <source>
        <dbReference type="SAM" id="Phobius"/>
    </source>
</evidence>